<accession>A0AAV4US07</accession>
<evidence type="ECO:0000313" key="1">
    <source>
        <dbReference type="EMBL" id="GIY60483.1"/>
    </source>
</evidence>
<evidence type="ECO:0000313" key="2">
    <source>
        <dbReference type="Proteomes" id="UP001054945"/>
    </source>
</evidence>
<sequence>MLESNQRNAFSHFNPISVLARVKTPRTRRNWAENLRQKSLTRLIEFAQLQKSSWFLYVRRNILQSPRTPAGNEKWSGAYGLKAPAVIEPSSGKLKSLIFGLRTLQPPPRIEQSLRSEMFEKPTIVPAFN</sequence>
<comment type="caution">
    <text evidence="1">The sequence shown here is derived from an EMBL/GenBank/DDBJ whole genome shotgun (WGS) entry which is preliminary data.</text>
</comment>
<name>A0AAV4US07_CAEEX</name>
<proteinExistence type="predicted"/>
<dbReference type="AlphaFoldDB" id="A0AAV4US07"/>
<keyword evidence="2" id="KW-1185">Reference proteome</keyword>
<dbReference type="Proteomes" id="UP001054945">
    <property type="component" value="Unassembled WGS sequence"/>
</dbReference>
<reference evidence="1 2" key="1">
    <citation type="submission" date="2021-06" db="EMBL/GenBank/DDBJ databases">
        <title>Caerostris extrusa draft genome.</title>
        <authorList>
            <person name="Kono N."/>
            <person name="Arakawa K."/>
        </authorList>
    </citation>
    <scope>NUCLEOTIDE SEQUENCE [LARGE SCALE GENOMIC DNA]</scope>
</reference>
<protein>
    <submittedName>
        <fullName evidence="1">Uncharacterized protein</fullName>
    </submittedName>
</protein>
<dbReference type="EMBL" id="BPLR01013332">
    <property type="protein sequence ID" value="GIY60483.1"/>
    <property type="molecule type" value="Genomic_DNA"/>
</dbReference>
<gene>
    <name evidence="1" type="ORF">CEXT_45061</name>
</gene>
<organism evidence="1 2">
    <name type="scientific">Caerostris extrusa</name>
    <name type="common">Bark spider</name>
    <name type="synonym">Caerostris bankana</name>
    <dbReference type="NCBI Taxonomy" id="172846"/>
    <lineage>
        <taxon>Eukaryota</taxon>
        <taxon>Metazoa</taxon>
        <taxon>Ecdysozoa</taxon>
        <taxon>Arthropoda</taxon>
        <taxon>Chelicerata</taxon>
        <taxon>Arachnida</taxon>
        <taxon>Araneae</taxon>
        <taxon>Araneomorphae</taxon>
        <taxon>Entelegynae</taxon>
        <taxon>Araneoidea</taxon>
        <taxon>Araneidae</taxon>
        <taxon>Caerostris</taxon>
    </lineage>
</organism>